<dbReference type="Pfam" id="PF01594">
    <property type="entry name" value="AI-2E_transport"/>
    <property type="match status" value="1"/>
</dbReference>
<feature type="transmembrane region" description="Helical" evidence="6">
    <location>
        <begin position="317"/>
        <end position="334"/>
    </location>
</feature>
<dbReference type="RefSeq" id="WP_260905375.1">
    <property type="nucleotide sequence ID" value="NZ_JAOCZP010000006.1"/>
</dbReference>
<evidence type="ECO:0000313" key="8">
    <source>
        <dbReference type="Proteomes" id="UP001320831"/>
    </source>
</evidence>
<comment type="subcellular location">
    <subcellularLocation>
        <location evidence="1">Membrane</location>
        <topology evidence="1">Multi-pass membrane protein</topology>
    </subcellularLocation>
</comment>
<keyword evidence="8" id="KW-1185">Reference proteome</keyword>
<feature type="transmembrane region" description="Helical" evidence="6">
    <location>
        <begin position="81"/>
        <end position="105"/>
    </location>
</feature>
<accession>A0ABT2LR59</accession>
<evidence type="ECO:0000256" key="6">
    <source>
        <dbReference type="SAM" id="Phobius"/>
    </source>
</evidence>
<gene>
    <name evidence="7" type="ORF">N5A92_18595</name>
</gene>
<proteinExistence type="inferred from homology"/>
<evidence type="ECO:0000256" key="3">
    <source>
        <dbReference type="ARBA" id="ARBA00022692"/>
    </source>
</evidence>
<feature type="transmembrane region" description="Helical" evidence="6">
    <location>
        <begin position="163"/>
        <end position="185"/>
    </location>
</feature>
<organism evidence="7 8">
    <name type="scientific">Chelativorans salis</name>
    <dbReference type="NCBI Taxonomy" id="2978478"/>
    <lineage>
        <taxon>Bacteria</taxon>
        <taxon>Pseudomonadati</taxon>
        <taxon>Pseudomonadota</taxon>
        <taxon>Alphaproteobacteria</taxon>
        <taxon>Hyphomicrobiales</taxon>
        <taxon>Phyllobacteriaceae</taxon>
        <taxon>Chelativorans</taxon>
    </lineage>
</organism>
<comment type="caution">
    <text evidence="7">The sequence shown here is derived from an EMBL/GenBank/DDBJ whole genome shotgun (WGS) entry which is preliminary data.</text>
</comment>
<keyword evidence="5 6" id="KW-0472">Membrane</keyword>
<feature type="transmembrane region" description="Helical" evidence="6">
    <location>
        <begin position="49"/>
        <end position="69"/>
    </location>
</feature>
<dbReference type="PANTHER" id="PTHR21716">
    <property type="entry name" value="TRANSMEMBRANE PROTEIN"/>
    <property type="match status" value="1"/>
</dbReference>
<feature type="transmembrane region" description="Helical" evidence="6">
    <location>
        <begin position="251"/>
        <end position="282"/>
    </location>
</feature>
<comment type="similarity">
    <text evidence="2">Belongs to the autoinducer-2 exporter (AI-2E) (TC 2.A.86) family.</text>
</comment>
<reference evidence="7 8" key="1">
    <citation type="submission" date="2022-09" db="EMBL/GenBank/DDBJ databases">
        <title>Chelativorans salina sp. nov., a novel slightly halophilic bacterium isolated from a saline lake sediment enrichment.</title>
        <authorList>
            <person name="Gao L."/>
            <person name="Fang B.-Z."/>
            <person name="Li W.-J."/>
        </authorList>
    </citation>
    <scope>NUCLEOTIDE SEQUENCE [LARGE SCALE GENOMIC DNA]</scope>
    <source>
        <strain evidence="7 8">EGI FJ00035</strain>
    </source>
</reference>
<sequence>MSTASTKKPPEVRLPPKPDLELRLDKFAQLATIFLSLVGLLFVLKTGSFLLAPVSLAIVVGLMLAPVALRLEDIGLPPSLSAAAVVLIFVLVTGSIAAAIAAPLASWAARVPQIWNELQLQLQLTSFSEPLATIRSVREEIRNVTGEPNVTVSVQDGSPVESVAVLAPALLAQVLIFFASLYFFVATRHDTRLAILKMCSGRRIRWRAAHVFRDVEGLVSNYLLSIAIINIGLGVTVAVVLWLLNVPSAPLWGAIAGVLNFFIYIGPALMAVILLGVGLASFDGMPGILLPPLAYLALNAIEAQIVTPMTIGKRMTLNPFIIFLAVAFWLWIWGPVGGFIAIPALLILFALARNLIPGFPWGMPEERRRRLSRLP</sequence>
<evidence type="ECO:0000313" key="7">
    <source>
        <dbReference type="EMBL" id="MCT7377032.1"/>
    </source>
</evidence>
<evidence type="ECO:0000256" key="5">
    <source>
        <dbReference type="ARBA" id="ARBA00023136"/>
    </source>
</evidence>
<dbReference type="Proteomes" id="UP001320831">
    <property type="component" value="Unassembled WGS sequence"/>
</dbReference>
<name>A0ABT2LR59_9HYPH</name>
<dbReference type="InterPro" id="IPR002549">
    <property type="entry name" value="AI-2E-like"/>
</dbReference>
<dbReference type="PANTHER" id="PTHR21716:SF16">
    <property type="entry name" value="BLL1467 PROTEIN"/>
    <property type="match status" value="1"/>
</dbReference>
<keyword evidence="4 6" id="KW-1133">Transmembrane helix</keyword>
<protein>
    <submittedName>
        <fullName evidence="7">AI-2E family transporter</fullName>
    </submittedName>
</protein>
<feature type="transmembrane region" description="Helical" evidence="6">
    <location>
        <begin position="288"/>
        <end position="305"/>
    </location>
</feature>
<keyword evidence="3 6" id="KW-0812">Transmembrane</keyword>
<evidence type="ECO:0000256" key="4">
    <source>
        <dbReference type="ARBA" id="ARBA00022989"/>
    </source>
</evidence>
<evidence type="ECO:0000256" key="1">
    <source>
        <dbReference type="ARBA" id="ARBA00004141"/>
    </source>
</evidence>
<feature type="transmembrane region" description="Helical" evidence="6">
    <location>
        <begin position="222"/>
        <end position="244"/>
    </location>
</feature>
<feature type="transmembrane region" description="Helical" evidence="6">
    <location>
        <begin position="27"/>
        <end position="44"/>
    </location>
</feature>
<dbReference type="EMBL" id="JAOCZP010000006">
    <property type="protein sequence ID" value="MCT7377032.1"/>
    <property type="molecule type" value="Genomic_DNA"/>
</dbReference>
<evidence type="ECO:0000256" key="2">
    <source>
        <dbReference type="ARBA" id="ARBA00009773"/>
    </source>
</evidence>